<evidence type="ECO:0008006" key="4">
    <source>
        <dbReference type="Google" id="ProtNLM"/>
    </source>
</evidence>
<organism evidence="2 3">
    <name type="scientific">Rhodalgimonas zhirmunskyi</name>
    <dbReference type="NCBI Taxonomy" id="2964767"/>
    <lineage>
        <taxon>Bacteria</taxon>
        <taxon>Pseudomonadati</taxon>
        <taxon>Pseudomonadota</taxon>
        <taxon>Alphaproteobacteria</taxon>
        <taxon>Rhodobacterales</taxon>
        <taxon>Roseobacteraceae</taxon>
        <taxon>Rhodalgimonas</taxon>
    </lineage>
</organism>
<protein>
    <recommendedName>
        <fullName evidence="4">Secreted protein</fullName>
    </recommendedName>
</protein>
<feature type="signal peptide" evidence="1">
    <location>
        <begin position="1"/>
        <end position="23"/>
    </location>
</feature>
<keyword evidence="3" id="KW-1185">Reference proteome</keyword>
<reference evidence="2" key="2">
    <citation type="submission" date="2023-04" db="EMBL/GenBank/DDBJ databases">
        <title>'Rhodoalgimonas zhirmunskyi' gen. nov., isolated from a red alga.</title>
        <authorList>
            <person name="Nedashkovskaya O.I."/>
            <person name="Otstavnykh N.Y."/>
            <person name="Bystritskaya E.P."/>
            <person name="Balabanova L.A."/>
            <person name="Isaeva M.P."/>
        </authorList>
    </citation>
    <scope>NUCLEOTIDE SEQUENCE</scope>
    <source>
        <strain evidence="2">10Alg 79</strain>
    </source>
</reference>
<name>A0AAJ1X4Q9_9RHOB</name>
<dbReference type="EMBL" id="JANFFA010000001">
    <property type="protein sequence ID" value="MDQ2092769.1"/>
    <property type="molecule type" value="Genomic_DNA"/>
</dbReference>
<evidence type="ECO:0000313" key="2">
    <source>
        <dbReference type="EMBL" id="MDQ2092769.1"/>
    </source>
</evidence>
<comment type="caution">
    <text evidence="2">The sequence shown here is derived from an EMBL/GenBank/DDBJ whole genome shotgun (WGS) entry which is preliminary data.</text>
</comment>
<feature type="chain" id="PRO_5042617535" description="Secreted protein" evidence="1">
    <location>
        <begin position="24"/>
        <end position="126"/>
    </location>
</feature>
<dbReference type="Proteomes" id="UP001227162">
    <property type="component" value="Unassembled WGS sequence"/>
</dbReference>
<accession>A0AAJ1X4Q9</accession>
<keyword evidence="1" id="KW-0732">Signal</keyword>
<proteinExistence type="predicted"/>
<evidence type="ECO:0000256" key="1">
    <source>
        <dbReference type="SAM" id="SignalP"/>
    </source>
</evidence>
<dbReference type="AlphaFoldDB" id="A0AAJ1X4Q9"/>
<evidence type="ECO:0000313" key="3">
    <source>
        <dbReference type="Proteomes" id="UP001227162"/>
    </source>
</evidence>
<dbReference type="RefSeq" id="WP_317624389.1">
    <property type="nucleotide sequence ID" value="NZ_JANFFA010000001.1"/>
</dbReference>
<reference evidence="2" key="1">
    <citation type="submission" date="2022-07" db="EMBL/GenBank/DDBJ databases">
        <authorList>
            <person name="Otstavnykh N."/>
            <person name="Isaeva M."/>
            <person name="Bystritskaya E."/>
        </authorList>
    </citation>
    <scope>NUCLEOTIDE SEQUENCE</scope>
    <source>
        <strain evidence="2">10Alg 79</strain>
    </source>
</reference>
<sequence length="126" mass="12983">MRAGTAGLMMGLMMGLIAGGAQADYACRFDAGCGDAAPCPETIALALGEDGWTATRAPGDRTLPMILNPEAGTYFAHVFIGAEGFADGVEAVQLSINRDGAALYTRHKMRGAPEAMTLTGQCEVVG</sequence>
<gene>
    <name evidence="2" type="ORF">NOI20_01455</name>
</gene>